<keyword evidence="4" id="KW-1185">Reference proteome</keyword>
<gene>
    <name evidence="3" type="ORF">C8D90_105252</name>
</gene>
<reference evidence="3 4" key="1">
    <citation type="submission" date="2018-07" db="EMBL/GenBank/DDBJ databases">
        <title>Genomic Encyclopedia of Type Strains, Phase IV (KMG-IV): sequencing the most valuable type-strain genomes for metagenomic binning, comparative biology and taxonomic classification.</title>
        <authorList>
            <person name="Goeker M."/>
        </authorList>
    </citation>
    <scope>NUCLEOTIDE SEQUENCE [LARGE SCALE GENOMIC DNA]</scope>
    <source>
        <strain evidence="3 4">DSM 103736</strain>
    </source>
</reference>
<evidence type="ECO:0000259" key="2">
    <source>
        <dbReference type="SMART" id="SM00421"/>
    </source>
</evidence>
<evidence type="ECO:0000313" key="4">
    <source>
        <dbReference type="Proteomes" id="UP000254848"/>
    </source>
</evidence>
<evidence type="ECO:0000313" key="3">
    <source>
        <dbReference type="EMBL" id="RDK90966.1"/>
    </source>
</evidence>
<proteinExistence type="predicted"/>
<sequence>MTGKIHAPKNIIIWPEDNYFFKLALSNMLSHGVNVDHYHGIIFVDFSIENLLYFIHDEWINFLSNYNMRIVLLSDNEMLPMARYWVNKEWRIVSVLDITEGMENISREIRKIIQFKTIPSPKGKTISEREINVLRYLYQGKSIADIARSLKCSNKSIYSSQYSLCKKFGGLVRLGDLRFKHQAH</sequence>
<dbReference type="Gene3D" id="1.10.10.10">
    <property type="entry name" value="Winged helix-like DNA-binding domain superfamily/Winged helix DNA-binding domain"/>
    <property type="match status" value="1"/>
</dbReference>
<dbReference type="SUPFAM" id="SSF46894">
    <property type="entry name" value="C-terminal effector domain of the bipartite response regulators"/>
    <property type="match status" value="1"/>
</dbReference>
<dbReference type="InterPro" id="IPR000792">
    <property type="entry name" value="Tscrpt_reg_LuxR_C"/>
</dbReference>
<accession>A0A370QQ95</accession>
<dbReference type="InterPro" id="IPR036388">
    <property type="entry name" value="WH-like_DNA-bd_sf"/>
</dbReference>
<keyword evidence="1" id="KW-0238">DNA-binding</keyword>
<dbReference type="EMBL" id="QRAP01000005">
    <property type="protein sequence ID" value="RDK90966.1"/>
    <property type="molecule type" value="Genomic_DNA"/>
</dbReference>
<dbReference type="GO" id="GO:0006355">
    <property type="term" value="P:regulation of DNA-templated transcription"/>
    <property type="evidence" value="ECO:0007669"/>
    <property type="project" value="InterPro"/>
</dbReference>
<protein>
    <submittedName>
        <fullName evidence="3">Regulatory LuxR family protein</fullName>
    </submittedName>
</protein>
<dbReference type="RefSeq" id="WP_115458782.1">
    <property type="nucleotide sequence ID" value="NZ_QRAP01000005.1"/>
</dbReference>
<dbReference type="GO" id="GO:0003677">
    <property type="term" value="F:DNA binding"/>
    <property type="evidence" value="ECO:0007669"/>
    <property type="project" value="UniProtKB-KW"/>
</dbReference>
<dbReference type="Proteomes" id="UP000254848">
    <property type="component" value="Unassembled WGS sequence"/>
</dbReference>
<organism evidence="3 4">
    <name type="scientific">Enterobacillus tribolii</name>
    <dbReference type="NCBI Taxonomy" id="1487935"/>
    <lineage>
        <taxon>Bacteria</taxon>
        <taxon>Pseudomonadati</taxon>
        <taxon>Pseudomonadota</taxon>
        <taxon>Gammaproteobacteria</taxon>
        <taxon>Enterobacterales</taxon>
        <taxon>Hafniaceae</taxon>
        <taxon>Enterobacillus</taxon>
    </lineage>
</organism>
<dbReference type="OrthoDB" id="6609920at2"/>
<dbReference type="SMART" id="SM00421">
    <property type="entry name" value="HTH_LUXR"/>
    <property type="match status" value="1"/>
</dbReference>
<evidence type="ECO:0000256" key="1">
    <source>
        <dbReference type="ARBA" id="ARBA00023125"/>
    </source>
</evidence>
<feature type="domain" description="HTH luxR-type" evidence="2">
    <location>
        <begin position="123"/>
        <end position="175"/>
    </location>
</feature>
<dbReference type="Pfam" id="PF00196">
    <property type="entry name" value="GerE"/>
    <property type="match status" value="1"/>
</dbReference>
<dbReference type="AlphaFoldDB" id="A0A370QQ95"/>
<comment type="caution">
    <text evidence="3">The sequence shown here is derived from an EMBL/GenBank/DDBJ whole genome shotgun (WGS) entry which is preliminary data.</text>
</comment>
<dbReference type="InterPro" id="IPR016032">
    <property type="entry name" value="Sig_transdc_resp-reg_C-effctor"/>
</dbReference>
<name>A0A370QQ95_9GAMM</name>